<dbReference type="InterPro" id="IPR020904">
    <property type="entry name" value="Sc_DH/Rdtase_CS"/>
</dbReference>
<evidence type="ECO:0000256" key="2">
    <source>
        <dbReference type="ARBA" id="ARBA00022857"/>
    </source>
</evidence>
<sequence>MSKFSLTGRVAIVTGGSRGCGYAFAQGLAEAGADVAIFDILETAEESVQDLIRDNGIRAKAYVVDVTSLESLKEGFAAVHKDFDGKLDILVACAGVNKNVHFLDTEEEDFDRLFSVNCKGVYFSAKLAAKAMIANGTKCGSIVLVASIASYMAIRSQRSSAYCGTKGSVRAMVAPIAAELNEYGIRVNSVSPGYVRTAMTEPFPDLLDSWKDEIMNHRVAQPDDIKGACVFLASDASKYCTGSDILVDGGVTKCGSSCVSRDLVLEAEDYGIVDSFLHFFVVSEPSRLIKSTTMAIDWTPYKDMPGLAGKVAVVTGSTSGIGFQTVKHLAAKGAKVYLTARTEAKARMAQEEQIKLNPGLSASQLPWVVADFDFPEAAAAAAADIRSREGKVDLLTFRNSQALGLTTSREREKRHIGHFAFTNGILPLMRKAALSPDADVRIIVVSSSAQYAVLPASYPFDFTKPDLLYGKLPYVPLSYKLLRAAVINVDMFRYGISKLANALFAKQLQALLDKQGVPIAVLAIHPGSVRSDDVHTVFKPYVWPILSRMFVPTDKGSFNTLFAATAKEIRREPKRYLGKYMEPIGAVRPGHPLLQSEKQAQGLWDTTQSEVERYLAAKGSPPLLECIGTALSAMASYLITGVSRGIGFEFLRQLSSNPKNTVIGLVRNKVATEDKIRKELGERQNVHIFTAYMEDYDSIKRNVANVSQITGGKLDVIIANAAFISILSGFDALSTLGDSPDKLTTDLVESFKVNTVGNIHLFNLFMPLILKGNTKKVIYISSSMGHPDFVTKFTLTNAAPYSISKAAMNLAVAKFSAEYSKQNVLFMSICPGVVDTGTLDSLTEEQQARMGEMAKKFAELEPHFKGPATPESAVQHVLAVIDRSSVANGNGGTFVSRFGNQEWL</sequence>
<gene>
    <name evidence="4" type="ORF">GMORB2_1111</name>
</gene>
<evidence type="ECO:0000256" key="1">
    <source>
        <dbReference type="ARBA" id="ARBA00006484"/>
    </source>
</evidence>
<dbReference type="OrthoDB" id="5325318at2759"/>
<evidence type="ECO:0000313" key="5">
    <source>
        <dbReference type="Proteomes" id="UP000749293"/>
    </source>
</evidence>
<keyword evidence="2" id="KW-0521">NADP</keyword>
<proteinExistence type="inferred from homology"/>
<dbReference type="SUPFAM" id="SSF51735">
    <property type="entry name" value="NAD(P)-binding Rossmann-fold domains"/>
    <property type="match status" value="3"/>
</dbReference>
<keyword evidence="3" id="KW-0560">Oxidoreductase</keyword>
<evidence type="ECO:0000313" key="4">
    <source>
        <dbReference type="EMBL" id="KAF4125865.1"/>
    </source>
</evidence>
<dbReference type="EMBL" id="JAANYQ010000002">
    <property type="protein sequence ID" value="KAF4125865.1"/>
    <property type="molecule type" value="Genomic_DNA"/>
</dbReference>
<dbReference type="Pfam" id="PF13561">
    <property type="entry name" value="adh_short_C2"/>
    <property type="match status" value="1"/>
</dbReference>
<reference evidence="4" key="1">
    <citation type="submission" date="2020-03" db="EMBL/GenBank/DDBJ databases">
        <title>Site-based positive gene gene selection in Geosmithia morbida across the United States reveals a broad range of putative effectors and factors for local host and environmental adapation.</title>
        <authorList>
            <person name="Onufrak A."/>
            <person name="Murdoch R.W."/>
            <person name="Gazis R."/>
            <person name="Huff M."/>
            <person name="Staton M."/>
            <person name="Klingeman W."/>
            <person name="Hadziabdic D."/>
        </authorList>
    </citation>
    <scope>NUCLEOTIDE SEQUENCE</scope>
    <source>
        <strain evidence="4">1262</strain>
    </source>
</reference>
<dbReference type="InterPro" id="IPR002347">
    <property type="entry name" value="SDR_fam"/>
</dbReference>
<dbReference type="FunFam" id="3.40.50.720:FF:000084">
    <property type="entry name" value="Short-chain dehydrogenase reductase"/>
    <property type="match status" value="1"/>
</dbReference>
<organism evidence="4 5">
    <name type="scientific">Geosmithia morbida</name>
    <dbReference type="NCBI Taxonomy" id="1094350"/>
    <lineage>
        <taxon>Eukaryota</taxon>
        <taxon>Fungi</taxon>
        <taxon>Dikarya</taxon>
        <taxon>Ascomycota</taxon>
        <taxon>Pezizomycotina</taxon>
        <taxon>Sordariomycetes</taxon>
        <taxon>Hypocreomycetidae</taxon>
        <taxon>Hypocreales</taxon>
        <taxon>Bionectriaceae</taxon>
        <taxon>Geosmithia</taxon>
    </lineage>
</organism>
<dbReference type="CDD" id="cd05325">
    <property type="entry name" value="carb_red_sniffer_like_SDR_c"/>
    <property type="match status" value="1"/>
</dbReference>
<dbReference type="GO" id="GO:0016616">
    <property type="term" value="F:oxidoreductase activity, acting on the CH-OH group of donors, NAD or NADP as acceptor"/>
    <property type="evidence" value="ECO:0007669"/>
    <property type="project" value="UniProtKB-ARBA"/>
</dbReference>
<dbReference type="PANTHER" id="PTHR43008:SF4">
    <property type="entry name" value="CHAIN DEHYDROGENASE, PUTATIVE (AFU_ORTHOLOGUE AFUA_4G08710)-RELATED"/>
    <property type="match status" value="1"/>
</dbReference>
<comment type="caution">
    <text evidence="4">The sequence shown here is derived from an EMBL/GenBank/DDBJ whole genome shotgun (WGS) entry which is preliminary data.</text>
</comment>
<dbReference type="InterPro" id="IPR036291">
    <property type="entry name" value="NAD(P)-bd_dom_sf"/>
</dbReference>
<dbReference type="PANTHER" id="PTHR43008">
    <property type="entry name" value="BENZIL REDUCTASE"/>
    <property type="match status" value="1"/>
</dbReference>
<dbReference type="Gene3D" id="3.40.50.720">
    <property type="entry name" value="NAD(P)-binding Rossmann-like Domain"/>
    <property type="match status" value="3"/>
</dbReference>
<dbReference type="RefSeq" id="XP_035324517.1">
    <property type="nucleotide sequence ID" value="XM_035463093.1"/>
</dbReference>
<dbReference type="PRINTS" id="PR00081">
    <property type="entry name" value="GDHRDH"/>
</dbReference>
<protein>
    <submittedName>
        <fullName evidence="4">Short-chain dehydrogenase</fullName>
    </submittedName>
</protein>
<dbReference type="Proteomes" id="UP000749293">
    <property type="component" value="Unassembled WGS sequence"/>
</dbReference>
<accession>A0A9P4YZN1</accession>
<evidence type="ECO:0000256" key="3">
    <source>
        <dbReference type="ARBA" id="ARBA00023002"/>
    </source>
</evidence>
<keyword evidence="5" id="KW-1185">Reference proteome</keyword>
<comment type="similarity">
    <text evidence="1">Belongs to the short-chain dehydrogenases/reductases (SDR) family.</text>
</comment>
<dbReference type="Pfam" id="PF00106">
    <property type="entry name" value="adh_short"/>
    <property type="match status" value="2"/>
</dbReference>
<dbReference type="GO" id="GO:0050664">
    <property type="term" value="F:oxidoreductase activity, acting on NAD(P)H, oxygen as acceptor"/>
    <property type="evidence" value="ECO:0007669"/>
    <property type="project" value="TreeGrafter"/>
</dbReference>
<dbReference type="GeneID" id="55967341"/>
<dbReference type="AlphaFoldDB" id="A0A9P4YZN1"/>
<name>A0A9P4YZN1_9HYPO</name>
<dbReference type="PROSITE" id="PS00061">
    <property type="entry name" value="ADH_SHORT"/>
    <property type="match status" value="1"/>
</dbReference>